<evidence type="ECO:0000313" key="4">
    <source>
        <dbReference type="EMBL" id="GMI37343.1"/>
    </source>
</evidence>
<evidence type="ECO:0000313" key="5">
    <source>
        <dbReference type="Proteomes" id="UP001165060"/>
    </source>
</evidence>
<proteinExistence type="predicted"/>
<feature type="DNA-binding region" description="HMG box" evidence="1">
    <location>
        <begin position="292"/>
        <end position="330"/>
    </location>
</feature>
<keyword evidence="1" id="KW-0539">Nucleus</keyword>
<protein>
    <recommendedName>
        <fullName evidence="3">HMG box domain-containing protein</fullName>
    </recommendedName>
</protein>
<dbReference type="InterPro" id="IPR009071">
    <property type="entry name" value="HMG_box_dom"/>
</dbReference>
<accession>A0ABQ6N1D0</accession>
<keyword evidence="1" id="KW-0238">DNA-binding</keyword>
<comment type="caution">
    <text evidence="4">The sequence shown here is derived from an EMBL/GenBank/DDBJ whole genome shotgun (WGS) entry which is preliminary data.</text>
</comment>
<feature type="region of interest" description="Disordered" evidence="2">
    <location>
        <begin position="48"/>
        <end position="70"/>
    </location>
</feature>
<evidence type="ECO:0000256" key="2">
    <source>
        <dbReference type="SAM" id="MobiDB-lite"/>
    </source>
</evidence>
<organism evidence="4 5">
    <name type="scientific">Tetraparma gracilis</name>
    <dbReference type="NCBI Taxonomy" id="2962635"/>
    <lineage>
        <taxon>Eukaryota</taxon>
        <taxon>Sar</taxon>
        <taxon>Stramenopiles</taxon>
        <taxon>Ochrophyta</taxon>
        <taxon>Bolidophyceae</taxon>
        <taxon>Parmales</taxon>
        <taxon>Triparmaceae</taxon>
        <taxon>Tetraparma</taxon>
    </lineage>
</organism>
<dbReference type="InterPro" id="IPR036910">
    <property type="entry name" value="HMG_box_dom_sf"/>
</dbReference>
<dbReference type="SUPFAM" id="SSF47095">
    <property type="entry name" value="HMG-box"/>
    <property type="match status" value="1"/>
</dbReference>
<feature type="region of interest" description="Disordered" evidence="2">
    <location>
        <begin position="259"/>
        <end position="293"/>
    </location>
</feature>
<dbReference type="Proteomes" id="UP001165060">
    <property type="component" value="Unassembled WGS sequence"/>
</dbReference>
<evidence type="ECO:0000259" key="3">
    <source>
        <dbReference type="PROSITE" id="PS50118"/>
    </source>
</evidence>
<name>A0ABQ6N1D0_9STRA</name>
<feature type="domain" description="HMG box" evidence="3">
    <location>
        <begin position="292"/>
        <end position="330"/>
    </location>
</feature>
<keyword evidence="5" id="KW-1185">Reference proteome</keyword>
<feature type="compositionally biased region" description="Basic and acidic residues" evidence="2">
    <location>
        <begin position="52"/>
        <end position="68"/>
    </location>
</feature>
<feature type="non-terminal residue" evidence="4">
    <location>
        <position position="1"/>
    </location>
</feature>
<sequence>LLALMLDFLETLPPTPRHNYDFVLLQATDNSVGFYEAMGFRRVGAVQGAPEKGAEDGGGKAPPDDREIATSPHITYRTQGARYETPKGVATSHEVDVNDLLFLNKPLYPGMQQSSRLRKNTALNIPDKSALPRLQEREEDKEGMWYRSDEDETPKDISLKFNVDVKELVAANKRRLKGLLPHSKLQHDTKVQVSRFDDPHYVPYVHWAFPDDDLESSVPSYMMARRLNRRTRGNPETPNPNLDEKIAGILAKIVCPVVKSADKPPPPSPAKKKPRPLPTIVEPLSDDAPAQPKKPANAFILFSGSIRERVMEENPDLGFGDIGKLLGRKW</sequence>
<dbReference type="EMBL" id="BRYB01001970">
    <property type="protein sequence ID" value="GMI37343.1"/>
    <property type="molecule type" value="Genomic_DNA"/>
</dbReference>
<evidence type="ECO:0000256" key="1">
    <source>
        <dbReference type="PROSITE-ProRule" id="PRU00267"/>
    </source>
</evidence>
<gene>
    <name evidence="4" type="ORF">TeGR_g10883</name>
</gene>
<reference evidence="4 5" key="1">
    <citation type="journal article" date="2023" name="Commun. Biol.">
        <title>Genome analysis of Parmales, the sister group of diatoms, reveals the evolutionary specialization of diatoms from phago-mixotrophs to photoautotrophs.</title>
        <authorList>
            <person name="Ban H."/>
            <person name="Sato S."/>
            <person name="Yoshikawa S."/>
            <person name="Yamada K."/>
            <person name="Nakamura Y."/>
            <person name="Ichinomiya M."/>
            <person name="Sato N."/>
            <person name="Blanc-Mathieu R."/>
            <person name="Endo H."/>
            <person name="Kuwata A."/>
            <person name="Ogata H."/>
        </authorList>
    </citation>
    <scope>NUCLEOTIDE SEQUENCE [LARGE SCALE GENOMIC DNA]</scope>
</reference>
<dbReference type="Pfam" id="PF00505">
    <property type="entry name" value="HMG_box"/>
    <property type="match status" value="1"/>
</dbReference>
<dbReference type="PROSITE" id="PS50118">
    <property type="entry name" value="HMG_BOX_2"/>
    <property type="match status" value="1"/>
</dbReference>
<dbReference type="Gene3D" id="1.10.30.10">
    <property type="entry name" value="High mobility group box domain"/>
    <property type="match status" value="1"/>
</dbReference>